<dbReference type="GO" id="GO:0042586">
    <property type="term" value="F:peptide deformylase activity"/>
    <property type="evidence" value="ECO:0007669"/>
    <property type="project" value="UniProtKB-UniRule"/>
</dbReference>
<dbReference type="HAMAP" id="MF_00163">
    <property type="entry name" value="Pep_deformylase"/>
    <property type="match status" value="1"/>
</dbReference>
<evidence type="ECO:0000256" key="2">
    <source>
        <dbReference type="ARBA" id="ARBA00022723"/>
    </source>
</evidence>
<evidence type="ECO:0000256" key="3">
    <source>
        <dbReference type="ARBA" id="ARBA00022801"/>
    </source>
</evidence>
<feature type="binding site" evidence="6">
    <location>
        <position position="171"/>
    </location>
    <ligand>
        <name>Fe cation</name>
        <dbReference type="ChEBI" id="CHEBI:24875"/>
    </ligand>
</feature>
<accession>A0NHH2</accession>
<dbReference type="HOGENOM" id="CLU_061901_4_0_9"/>
<dbReference type="CDD" id="cd00487">
    <property type="entry name" value="Pep_deformylase"/>
    <property type="match status" value="1"/>
</dbReference>
<dbReference type="GO" id="GO:0046872">
    <property type="term" value="F:metal ion binding"/>
    <property type="evidence" value="ECO:0007669"/>
    <property type="project" value="UniProtKB-KW"/>
</dbReference>
<dbReference type="EC" id="3.5.1.88" evidence="6"/>
<gene>
    <name evidence="6 7" type="primary">def</name>
    <name evidence="7" type="ORF">OENOO_22004</name>
</gene>
<evidence type="ECO:0000256" key="6">
    <source>
        <dbReference type="HAMAP-Rule" id="MF_00163"/>
    </source>
</evidence>
<dbReference type="Proteomes" id="UP000003346">
    <property type="component" value="Unassembled WGS sequence"/>
</dbReference>
<keyword evidence="5 6" id="KW-0408">Iron</keyword>
<evidence type="ECO:0000313" key="7">
    <source>
        <dbReference type="EMBL" id="EAV40056.1"/>
    </source>
</evidence>
<dbReference type="PIRSF" id="PIRSF004749">
    <property type="entry name" value="Pep_def"/>
    <property type="match status" value="1"/>
</dbReference>
<organism evidence="7 8">
    <name type="scientific">Oenococcus oeni ATCC BAA-1163</name>
    <dbReference type="NCBI Taxonomy" id="379360"/>
    <lineage>
        <taxon>Bacteria</taxon>
        <taxon>Bacillati</taxon>
        <taxon>Bacillota</taxon>
        <taxon>Bacilli</taxon>
        <taxon>Lactobacillales</taxon>
        <taxon>Lactobacillaceae</taxon>
        <taxon>Oenococcus</taxon>
    </lineage>
</organism>
<feature type="binding site" evidence="6">
    <location>
        <position position="167"/>
    </location>
    <ligand>
        <name>Fe cation</name>
        <dbReference type="ChEBI" id="CHEBI:24875"/>
    </ligand>
</feature>
<dbReference type="NCBIfam" id="TIGR00079">
    <property type="entry name" value="pept_deformyl"/>
    <property type="match status" value="1"/>
</dbReference>
<protein>
    <recommendedName>
        <fullName evidence="6">Peptide deformylase</fullName>
        <shortName evidence="6">PDF</shortName>
        <ecNumber evidence="6">3.5.1.88</ecNumber>
    </recommendedName>
    <alternativeName>
        <fullName evidence="6">Polypeptide deformylase</fullName>
    </alternativeName>
</protein>
<dbReference type="PANTHER" id="PTHR10458:SF8">
    <property type="entry name" value="PEPTIDE DEFORMYLASE 2"/>
    <property type="match status" value="1"/>
</dbReference>
<dbReference type="InterPro" id="IPR036821">
    <property type="entry name" value="Peptide_deformylase_sf"/>
</dbReference>
<dbReference type="PRINTS" id="PR01576">
    <property type="entry name" value="PDEFORMYLASE"/>
</dbReference>
<dbReference type="GO" id="GO:0006412">
    <property type="term" value="P:translation"/>
    <property type="evidence" value="ECO:0007669"/>
    <property type="project" value="UniProtKB-UniRule"/>
</dbReference>
<sequence>MASLVYNKIMILMEDITRDGNPVLRAKAQPVTFPLDLEIKKLGHRMLEFLEVSQDKEKNETYHLRPGVGLAGPQVNKSLQMTALLIPSLNPEEDSKPYFRGIVYNPKITRESMKRAALEAGEGCLSKDEDTPGIVLRADKITVDYDDENGEHHSIRLKDYPAIVFQHEIDHLKGIMYYDHINELDPWTVSEDVVLIK</sequence>
<dbReference type="AlphaFoldDB" id="A0NHH2"/>
<dbReference type="InterPro" id="IPR023635">
    <property type="entry name" value="Peptide_deformylase"/>
</dbReference>
<evidence type="ECO:0000256" key="5">
    <source>
        <dbReference type="ARBA" id="ARBA00023004"/>
    </source>
</evidence>
<keyword evidence="2 6" id="KW-0479">Metal-binding</keyword>
<comment type="catalytic activity">
    <reaction evidence="6">
        <text>N-terminal N-formyl-L-methionyl-[peptide] + H2O = N-terminal L-methionyl-[peptide] + formate</text>
        <dbReference type="Rhea" id="RHEA:24420"/>
        <dbReference type="Rhea" id="RHEA-COMP:10639"/>
        <dbReference type="Rhea" id="RHEA-COMP:10640"/>
        <dbReference type="ChEBI" id="CHEBI:15377"/>
        <dbReference type="ChEBI" id="CHEBI:15740"/>
        <dbReference type="ChEBI" id="CHEBI:49298"/>
        <dbReference type="ChEBI" id="CHEBI:64731"/>
        <dbReference type="EC" id="3.5.1.88"/>
    </reaction>
</comment>
<dbReference type="EMBL" id="AAUV01000018">
    <property type="protein sequence ID" value="EAV40056.1"/>
    <property type="molecule type" value="Genomic_DNA"/>
</dbReference>
<reference evidence="7 8" key="1">
    <citation type="submission" date="2006-11" db="EMBL/GenBank/DDBJ databases">
        <authorList>
            <consortium name="Laboratoire de Microbiologie (Universite Bourgogne)"/>
            <consortium name="GENOME Express"/>
            <consortium name="UMR Oenologie Ampelologie (Universite Bordeaux 2)"/>
            <person name="Guzzo J."/>
        </authorList>
    </citation>
    <scope>NUCLEOTIDE SEQUENCE [LARGE SCALE GENOMIC DNA]</scope>
    <source>
        <strain evidence="7 8">ATCC BAA-1163</strain>
    </source>
</reference>
<dbReference type="FunFam" id="3.90.45.10:FF:000002">
    <property type="entry name" value="Peptide deformylase"/>
    <property type="match status" value="1"/>
</dbReference>
<feature type="binding site" evidence="6">
    <location>
        <position position="124"/>
    </location>
    <ligand>
        <name>Fe cation</name>
        <dbReference type="ChEBI" id="CHEBI:24875"/>
    </ligand>
</feature>
<keyword evidence="4 6" id="KW-0648">Protein biosynthesis</keyword>
<evidence type="ECO:0000256" key="4">
    <source>
        <dbReference type="ARBA" id="ARBA00022917"/>
    </source>
</evidence>
<proteinExistence type="inferred from homology"/>
<comment type="caution">
    <text evidence="7">The sequence shown here is derived from an EMBL/GenBank/DDBJ whole genome shotgun (WGS) entry which is preliminary data.</text>
</comment>
<dbReference type="PANTHER" id="PTHR10458">
    <property type="entry name" value="PEPTIDE DEFORMYLASE"/>
    <property type="match status" value="1"/>
</dbReference>
<evidence type="ECO:0000313" key="8">
    <source>
        <dbReference type="Proteomes" id="UP000003346"/>
    </source>
</evidence>
<keyword evidence="3 6" id="KW-0378">Hydrolase</keyword>
<evidence type="ECO:0000256" key="1">
    <source>
        <dbReference type="ARBA" id="ARBA00010759"/>
    </source>
</evidence>
<name>A0NHH2_OENOE</name>
<comment type="cofactor">
    <cofactor evidence="6">
        <name>Fe(2+)</name>
        <dbReference type="ChEBI" id="CHEBI:29033"/>
    </cofactor>
    <text evidence="6">Binds 1 Fe(2+) ion.</text>
</comment>
<feature type="active site" evidence="6">
    <location>
        <position position="168"/>
    </location>
</feature>
<dbReference type="Pfam" id="PF01327">
    <property type="entry name" value="Pep_deformylase"/>
    <property type="match status" value="1"/>
</dbReference>
<comment type="function">
    <text evidence="6">Removes the formyl group from the N-terminal Met of newly synthesized proteins. Requires at least a dipeptide for an efficient rate of reaction. N-terminal L-methionine is a prerequisite for activity but the enzyme has broad specificity at other positions.</text>
</comment>
<dbReference type="Gene3D" id="3.90.45.10">
    <property type="entry name" value="Peptide deformylase"/>
    <property type="match status" value="1"/>
</dbReference>
<dbReference type="SUPFAM" id="SSF56420">
    <property type="entry name" value="Peptide deformylase"/>
    <property type="match status" value="1"/>
</dbReference>
<comment type="similarity">
    <text evidence="1 6">Belongs to the polypeptide deformylase family.</text>
</comment>